<protein>
    <submittedName>
        <fullName evidence="2">Uncharacterized protein</fullName>
    </submittedName>
</protein>
<reference evidence="2" key="1">
    <citation type="journal article" date="2012" name="Nature">
        <title>The tomato genome sequence provides insights into fleshy fruit evolution.</title>
        <authorList>
            <consortium name="Tomato Genome Consortium"/>
        </authorList>
    </citation>
    <scope>NUCLEOTIDE SEQUENCE [LARGE SCALE GENOMIC DNA]</scope>
    <source>
        <strain evidence="2">cv. Heinz 1706</strain>
    </source>
</reference>
<keyword evidence="1" id="KW-0812">Transmembrane</keyword>
<dbReference type="Proteomes" id="UP000004994">
    <property type="component" value="Chromosome 8"/>
</dbReference>
<proteinExistence type="predicted"/>
<dbReference type="InParanoid" id="A0A3Q7IGV4"/>
<name>A0A3Q7IGV4_SOLLC</name>
<evidence type="ECO:0000313" key="2">
    <source>
        <dbReference type="EnsemblPlants" id="Solyc08g023340.3.1.1"/>
    </source>
</evidence>
<keyword evidence="1" id="KW-0472">Membrane</keyword>
<keyword evidence="3" id="KW-1185">Reference proteome</keyword>
<evidence type="ECO:0000256" key="1">
    <source>
        <dbReference type="SAM" id="Phobius"/>
    </source>
</evidence>
<reference evidence="2" key="2">
    <citation type="submission" date="2019-01" db="UniProtKB">
        <authorList>
            <consortium name="EnsemblPlants"/>
        </authorList>
    </citation>
    <scope>IDENTIFICATION</scope>
    <source>
        <strain evidence="2">cv. Heinz 1706</strain>
    </source>
</reference>
<dbReference type="AlphaFoldDB" id="A0A3Q7IGV4"/>
<dbReference type="Gramene" id="Solyc08g023340.3.1">
    <property type="protein sequence ID" value="Solyc08g023340.3.1.1"/>
    <property type="gene ID" value="Solyc08g023340.3"/>
</dbReference>
<evidence type="ECO:0000313" key="3">
    <source>
        <dbReference type="Proteomes" id="UP000004994"/>
    </source>
</evidence>
<accession>A0A3Q7IGV4</accession>
<feature type="transmembrane region" description="Helical" evidence="1">
    <location>
        <begin position="62"/>
        <end position="86"/>
    </location>
</feature>
<organism evidence="2">
    <name type="scientific">Solanum lycopersicum</name>
    <name type="common">Tomato</name>
    <name type="synonym">Lycopersicon esculentum</name>
    <dbReference type="NCBI Taxonomy" id="4081"/>
    <lineage>
        <taxon>Eukaryota</taxon>
        <taxon>Viridiplantae</taxon>
        <taxon>Streptophyta</taxon>
        <taxon>Embryophyta</taxon>
        <taxon>Tracheophyta</taxon>
        <taxon>Spermatophyta</taxon>
        <taxon>Magnoliopsida</taxon>
        <taxon>eudicotyledons</taxon>
        <taxon>Gunneridae</taxon>
        <taxon>Pentapetalae</taxon>
        <taxon>asterids</taxon>
        <taxon>lamiids</taxon>
        <taxon>Solanales</taxon>
        <taxon>Solanaceae</taxon>
        <taxon>Solanoideae</taxon>
        <taxon>Solaneae</taxon>
        <taxon>Solanum</taxon>
        <taxon>Solanum subgen. Lycopersicon</taxon>
    </lineage>
</organism>
<keyword evidence="1" id="KW-1133">Transmembrane helix</keyword>
<sequence length="93" mass="11194">MIELCLTSTRMLINRERNQVDVIRIITLDTKKFMISSGERSKIFLLFYLIYISKRDNPASQFYLFFLGSLFLYSLFNNYNFFLLLLGENCYYK</sequence>
<dbReference type="EnsemblPlants" id="Solyc08g023340.3.1">
    <property type="protein sequence ID" value="Solyc08g023340.3.1.1"/>
    <property type="gene ID" value="Solyc08g023340.3"/>
</dbReference>